<feature type="region of interest" description="Disordered" evidence="1">
    <location>
        <begin position="242"/>
        <end position="269"/>
    </location>
</feature>
<dbReference type="PANTHER" id="PTHR46644">
    <property type="entry name" value="DNA REPAIR PROTEIN XRCC2"/>
    <property type="match status" value="1"/>
</dbReference>
<evidence type="ECO:0000313" key="4">
    <source>
        <dbReference type="Proteomes" id="UP000521943"/>
    </source>
</evidence>
<evidence type="ECO:0000313" key="3">
    <source>
        <dbReference type="EMBL" id="KAF6766300.1"/>
    </source>
</evidence>
<reference evidence="3 4" key="1">
    <citation type="submission" date="2020-07" db="EMBL/GenBank/DDBJ databases">
        <title>Comparative genomics of pyrophilous fungi reveals a link between fire events and developmental genes.</title>
        <authorList>
            <consortium name="DOE Joint Genome Institute"/>
            <person name="Steindorff A.S."/>
            <person name="Carver A."/>
            <person name="Calhoun S."/>
            <person name="Stillman K."/>
            <person name="Liu H."/>
            <person name="Lipzen A."/>
            <person name="Pangilinan J."/>
            <person name="Labutti K."/>
            <person name="Bruns T.D."/>
            <person name="Grigoriev I.V."/>
        </authorList>
    </citation>
    <scope>NUCLEOTIDE SEQUENCE [LARGE SCALE GENOMIC DNA]</scope>
    <source>
        <strain evidence="3 4">CBS 144469</strain>
    </source>
</reference>
<dbReference type="GO" id="GO:0005657">
    <property type="term" value="C:replication fork"/>
    <property type="evidence" value="ECO:0007669"/>
    <property type="project" value="InterPro"/>
</dbReference>
<dbReference type="Proteomes" id="UP000521943">
    <property type="component" value="Unassembled WGS sequence"/>
</dbReference>
<dbReference type="EMBL" id="JACGCI010000001">
    <property type="protein sequence ID" value="KAF6766300.1"/>
    <property type="molecule type" value="Genomic_DNA"/>
</dbReference>
<dbReference type="PANTHER" id="PTHR46644:SF2">
    <property type="entry name" value="DNA REPAIR PROTEIN XRCC2"/>
    <property type="match status" value="1"/>
</dbReference>
<dbReference type="GO" id="GO:0005524">
    <property type="term" value="F:ATP binding"/>
    <property type="evidence" value="ECO:0007669"/>
    <property type="project" value="InterPro"/>
</dbReference>
<dbReference type="GO" id="GO:0005815">
    <property type="term" value="C:microtubule organizing center"/>
    <property type="evidence" value="ECO:0007669"/>
    <property type="project" value="TreeGrafter"/>
</dbReference>
<dbReference type="Gene3D" id="3.40.50.300">
    <property type="entry name" value="P-loop containing nucleotide triphosphate hydrolases"/>
    <property type="match status" value="1"/>
</dbReference>
<sequence>MVHSPSSHTLNPYALQADAIIQEIHSESLLNLLNSLASETAPFGPTHIGALDNYCCDYGSGAPCSPLKRGDVLEIQGPPASGKTHLIYYLLATCVMPAMHRSVHVLGWERAAIVYDTDNSFDVRRFQRIISQRFQDLVIPEEVPQLVEQCMARLSIVRPTSTLQLTSSIMNVPRFMSKLFPRLELGMIVVDSLSRFYWSDRFAAEGPKDMELEKWLEVGSNRFPGCSRILEPNSRVSITNYSPHQLGAPPNVQAPKPIKTLPATPQPIP</sequence>
<evidence type="ECO:0000259" key="2">
    <source>
        <dbReference type="PROSITE" id="PS50162"/>
    </source>
</evidence>
<dbReference type="AlphaFoldDB" id="A0A8H6IIP1"/>
<dbReference type="GO" id="GO:0033063">
    <property type="term" value="C:Rad51B-Rad51C-Rad51D-XRCC2 complex"/>
    <property type="evidence" value="ECO:0007669"/>
    <property type="project" value="InterPro"/>
</dbReference>
<comment type="caution">
    <text evidence="3">The sequence shown here is derived from an EMBL/GenBank/DDBJ whole genome shotgun (WGS) entry which is preliminary data.</text>
</comment>
<protein>
    <recommendedName>
        <fullName evidence="2">RecA family profile 1 domain-containing protein</fullName>
    </recommendedName>
</protein>
<dbReference type="InterPro" id="IPR030547">
    <property type="entry name" value="XRCC2"/>
</dbReference>
<dbReference type="GO" id="GO:0061982">
    <property type="term" value="P:meiosis I cell cycle process"/>
    <property type="evidence" value="ECO:0007669"/>
    <property type="project" value="UniProtKB-ARBA"/>
</dbReference>
<name>A0A8H6IIP1_9AGAR</name>
<dbReference type="GO" id="GO:0000400">
    <property type="term" value="F:four-way junction DNA binding"/>
    <property type="evidence" value="ECO:0007669"/>
    <property type="project" value="TreeGrafter"/>
</dbReference>
<keyword evidence="4" id="KW-1185">Reference proteome</keyword>
<dbReference type="InterPro" id="IPR027417">
    <property type="entry name" value="P-loop_NTPase"/>
</dbReference>
<gene>
    <name evidence="3" type="ORF">DFP72DRAFT_13586</name>
</gene>
<dbReference type="GO" id="GO:0042148">
    <property type="term" value="P:DNA strand invasion"/>
    <property type="evidence" value="ECO:0007669"/>
    <property type="project" value="TreeGrafter"/>
</dbReference>
<organism evidence="3 4">
    <name type="scientific">Ephemerocybe angulata</name>
    <dbReference type="NCBI Taxonomy" id="980116"/>
    <lineage>
        <taxon>Eukaryota</taxon>
        <taxon>Fungi</taxon>
        <taxon>Dikarya</taxon>
        <taxon>Basidiomycota</taxon>
        <taxon>Agaricomycotina</taxon>
        <taxon>Agaricomycetes</taxon>
        <taxon>Agaricomycetidae</taxon>
        <taxon>Agaricales</taxon>
        <taxon>Agaricineae</taxon>
        <taxon>Psathyrellaceae</taxon>
        <taxon>Ephemerocybe</taxon>
    </lineage>
</organism>
<dbReference type="InterPro" id="IPR020588">
    <property type="entry name" value="RecA_ATP-bd"/>
</dbReference>
<dbReference type="SUPFAM" id="SSF52540">
    <property type="entry name" value="P-loop containing nucleoside triphosphate hydrolases"/>
    <property type="match status" value="1"/>
</dbReference>
<accession>A0A8H6IIP1</accession>
<feature type="domain" description="RecA family profile 1" evidence="2">
    <location>
        <begin position="40"/>
        <end position="269"/>
    </location>
</feature>
<proteinExistence type="predicted"/>
<dbReference type="PROSITE" id="PS50162">
    <property type="entry name" value="RECA_2"/>
    <property type="match status" value="1"/>
</dbReference>
<dbReference type="GO" id="GO:0000724">
    <property type="term" value="P:double-strand break repair via homologous recombination"/>
    <property type="evidence" value="ECO:0007669"/>
    <property type="project" value="InterPro"/>
</dbReference>
<dbReference type="OrthoDB" id="420422at2759"/>
<dbReference type="CDD" id="cd19490">
    <property type="entry name" value="XRCC2"/>
    <property type="match status" value="1"/>
</dbReference>
<dbReference type="GO" id="GO:0140664">
    <property type="term" value="F:ATP-dependent DNA damage sensor activity"/>
    <property type="evidence" value="ECO:0007669"/>
    <property type="project" value="InterPro"/>
</dbReference>
<evidence type="ECO:0000256" key="1">
    <source>
        <dbReference type="SAM" id="MobiDB-lite"/>
    </source>
</evidence>